<dbReference type="EMBL" id="JBJKFK010000601">
    <property type="protein sequence ID" value="KAL3316102.1"/>
    <property type="molecule type" value="Genomic_DNA"/>
</dbReference>
<keyword evidence="3" id="KW-1185">Reference proteome</keyword>
<dbReference type="Proteomes" id="UP001626550">
    <property type="component" value="Unassembled WGS sequence"/>
</dbReference>
<sequence length="264" mass="29868">MQNRKVNAIDASPLSQSYSRLDLNSAKTPKTVKINVKNEDILETARSVTNKIYDRGDETDRYCSALEKKWSYDSFSEPKYSFSIPYGNADESSLSMRRHRISDLTLREIPGLSNPSHLNPRRLALSLSKEAANPACKSDLRVTFTARLLLPEDLAETPHWSINQLLGFAFSYDNSWGLYDTHKTAKSTRSFSILNRGVHICAWGSRVGQPYYIVDIFPGSILHVKIENTQHLPPSLQKVLGFQCHNVLRILVTGVDQEDRNQAL</sequence>
<reference evidence="2 3" key="1">
    <citation type="submission" date="2024-11" db="EMBL/GenBank/DDBJ databases">
        <title>Adaptive evolution of stress response genes in parasites aligns with host niche diversity.</title>
        <authorList>
            <person name="Hahn C."/>
            <person name="Resl P."/>
        </authorList>
    </citation>
    <scope>NUCLEOTIDE SEQUENCE [LARGE SCALE GENOMIC DNA]</scope>
    <source>
        <strain evidence="2">EGGRZ-B1_66</strain>
        <tissue evidence="2">Body</tissue>
    </source>
</reference>
<proteinExistence type="predicted"/>
<protein>
    <submittedName>
        <fullName evidence="2">Calcium-dependent secretion activator 2</fullName>
    </submittedName>
</protein>
<evidence type="ECO:0000259" key="1">
    <source>
        <dbReference type="Pfam" id="PF25348"/>
    </source>
</evidence>
<gene>
    <name evidence="2" type="primary">CAPS2</name>
    <name evidence="2" type="ORF">Ciccas_005255</name>
</gene>
<organism evidence="2 3">
    <name type="scientific">Cichlidogyrus casuarinus</name>
    <dbReference type="NCBI Taxonomy" id="1844966"/>
    <lineage>
        <taxon>Eukaryota</taxon>
        <taxon>Metazoa</taxon>
        <taxon>Spiralia</taxon>
        <taxon>Lophotrochozoa</taxon>
        <taxon>Platyhelminthes</taxon>
        <taxon>Monogenea</taxon>
        <taxon>Monopisthocotylea</taxon>
        <taxon>Dactylogyridea</taxon>
        <taxon>Ancyrocephalidae</taxon>
        <taxon>Cichlidogyrus</taxon>
    </lineage>
</organism>
<evidence type="ECO:0000313" key="3">
    <source>
        <dbReference type="Proteomes" id="UP001626550"/>
    </source>
</evidence>
<dbReference type="Pfam" id="PF25348">
    <property type="entry name" value="PH_CAYP2"/>
    <property type="match status" value="1"/>
</dbReference>
<comment type="caution">
    <text evidence="2">The sequence shown here is derived from an EMBL/GenBank/DDBJ whole genome shotgun (WGS) entry which is preliminary data.</text>
</comment>
<feature type="domain" description="Calcyphosin-2 PH" evidence="1">
    <location>
        <begin position="159"/>
        <end position="264"/>
    </location>
</feature>
<dbReference type="AlphaFoldDB" id="A0ABD2QA39"/>
<accession>A0ABD2QA39</accession>
<name>A0ABD2QA39_9PLAT</name>
<evidence type="ECO:0000313" key="2">
    <source>
        <dbReference type="EMBL" id="KAL3316102.1"/>
    </source>
</evidence>
<dbReference type="InterPro" id="IPR057461">
    <property type="entry name" value="CAYP2_PH"/>
</dbReference>